<organism evidence="2 3">
    <name type="scientific">Phycomyces blakesleeanus</name>
    <dbReference type="NCBI Taxonomy" id="4837"/>
    <lineage>
        <taxon>Eukaryota</taxon>
        <taxon>Fungi</taxon>
        <taxon>Fungi incertae sedis</taxon>
        <taxon>Mucoromycota</taxon>
        <taxon>Mucoromycotina</taxon>
        <taxon>Mucoromycetes</taxon>
        <taxon>Mucorales</taxon>
        <taxon>Phycomycetaceae</taxon>
        <taxon>Phycomyces</taxon>
    </lineage>
</organism>
<keyword evidence="1" id="KW-1133">Transmembrane helix</keyword>
<sequence>MKFLCLFVCINLIILKEFCTLTLLTLLSLYISTFLPLYLSTYPLHLFPLFSVFTIILSLYDLY</sequence>
<name>A0ABR3BBX4_PHYBL</name>
<proteinExistence type="predicted"/>
<evidence type="ECO:0000256" key="1">
    <source>
        <dbReference type="SAM" id="Phobius"/>
    </source>
</evidence>
<reference evidence="2 3" key="1">
    <citation type="submission" date="2024-04" db="EMBL/GenBank/DDBJ databases">
        <title>Symmetric and asymmetric DNA N6-adenine methylation regulates different biological responses in Mucorales.</title>
        <authorList>
            <consortium name="Lawrence Berkeley National Laboratory"/>
            <person name="Lax C."/>
            <person name="Mondo S.J."/>
            <person name="Osorio-Concepcion M."/>
            <person name="Muszewska A."/>
            <person name="Corrochano-Luque M."/>
            <person name="Gutierrez G."/>
            <person name="Riley R."/>
            <person name="Lipzen A."/>
            <person name="Guo J."/>
            <person name="Hundley H."/>
            <person name="Amirebrahimi M."/>
            <person name="Ng V."/>
            <person name="Lorenzo-Gutierrez D."/>
            <person name="Binder U."/>
            <person name="Yang J."/>
            <person name="Song Y."/>
            <person name="Canovas D."/>
            <person name="Navarro E."/>
            <person name="Freitag M."/>
            <person name="Gabaldon T."/>
            <person name="Grigoriev I.V."/>
            <person name="Corrochano L.M."/>
            <person name="Nicolas F.E."/>
            <person name="Garre V."/>
        </authorList>
    </citation>
    <scope>NUCLEOTIDE SEQUENCE [LARGE SCALE GENOMIC DNA]</scope>
    <source>
        <strain evidence="2 3">L51</strain>
    </source>
</reference>
<keyword evidence="3" id="KW-1185">Reference proteome</keyword>
<feature type="transmembrane region" description="Helical" evidence="1">
    <location>
        <begin position="39"/>
        <end position="60"/>
    </location>
</feature>
<dbReference type="Proteomes" id="UP001448207">
    <property type="component" value="Unassembled WGS sequence"/>
</dbReference>
<accession>A0ABR3BBX4</accession>
<evidence type="ECO:0000313" key="3">
    <source>
        <dbReference type="Proteomes" id="UP001448207"/>
    </source>
</evidence>
<gene>
    <name evidence="2" type="ORF">J3Q64DRAFT_1707292</name>
</gene>
<evidence type="ECO:0000313" key="2">
    <source>
        <dbReference type="EMBL" id="KAL0096359.1"/>
    </source>
</evidence>
<protein>
    <submittedName>
        <fullName evidence="2">Uncharacterized protein</fullName>
    </submittedName>
</protein>
<keyword evidence="1" id="KW-0812">Transmembrane</keyword>
<comment type="caution">
    <text evidence="2">The sequence shown here is derived from an EMBL/GenBank/DDBJ whole genome shotgun (WGS) entry which is preliminary data.</text>
</comment>
<dbReference type="EMBL" id="JBCLYO010000001">
    <property type="protein sequence ID" value="KAL0096359.1"/>
    <property type="molecule type" value="Genomic_DNA"/>
</dbReference>
<keyword evidence="1" id="KW-0472">Membrane</keyword>